<keyword evidence="4" id="KW-1185">Reference proteome</keyword>
<dbReference type="EMBL" id="BGPR01050502">
    <property type="protein sequence ID" value="GBO27491.1"/>
    <property type="molecule type" value="Genomic_DNA"/>
</dbReference>
<protein>
    <submittedName>
        <fullName evidence="2">Uncharacterized protein</fullName>
    </submittedName>
</protein>
<accession>A0A4Y2VQ33</accession>
<evidence type="ECO:0000313" key="2">
    <source>
        <dbReference type="EMBL" id="GBO27493.1"/>
    </source>
</evidence>
<proteinExistence type="predicted"/>
<dbReference type="EMBL" id="BGPR01050506">
    <property type="protein sequence ID" value="GBO27497.1"/>
    <property type="molecule type" value="Genomic_DNA"/>
</dbReference>
<sequence>NWTKLPFISAVSGNMKTKVGYRRVARSISKVAKSIRKLARWTDENGNRKGEL</sequence>
<dbReference type="AlphaFoldDB" id="A0A4Y2VQ33"/>
<gene>
    <name evidence="3" type="ORF">AVEN_119688_1</name>
    <name evidence="1" type="ORF">AVEN_241723_1</name>
    <name evidence="2" type="ORF">AVEN_60856_1</name>
</gene>
<evidence type="ECO:0000313" key="4">
    <source>
        <dbReference type="Proteomes" id="UP000499080"/>
    </source>
</evidence>
<evidence type="ECO:0000313" key="1">
    <source>
        <dbReference type="EMBL" id="GBO27491.1"/>
    </source>
</evidence>
<dbReference type="Proteomes" id="UP000499080">
    <property type="component" value="Unassembled WGS sequence"/>
</dbReference>
<evidence type="ECO:0000313" key="3">
    <source>
        <dbReference type="EMBL" id="GBO27497.1"/>
    </source>
</evidence>
<comment type="caution">
    <text evidence="2">The sequence shown here is derived from an EMBL/GenBank/DDBJ whole genome shotgun (WGS) entry which is preliminary data.</text>
</comment>
<dbReference type="EMBL" id="BGPR01050504">
    <property type="protein sequence ID" value="GBO27493.1"/>
    <property type="molecule type" value="Genomic_DNA"/>
</dbReference>
<feature type="non-terminal residue" evidence="2">
    <location>
        <position position="1"/>
    </location>
</feature>
<reference evidence="2 4" key="1">
    <citation type="journal article" date="2019" name="Sci. Rep.">
        <title>Orb-weaving spider Araneus ventricosus genome elucidates the spidroin gene catalogue.</title>
        <authorList>
            <person name="Kono N."/>
            <person name="Nakamura H."/>
            <person name="Ohtoshi R."/>
            <person name="Moran D.A.P."/>
            <person name="Shinohara A."/>
            <person name="Yoshida Y."/>
            <person name="Fujiwara M."/>
            <person name="Mori M."/>
            <person name="Tomita M."/>
            <person name="Arakawa K."/>
        </authorList>
    </citation>
    <scope>NUCLEOTIDE SEQUENCE [LARGE SCALE GENOMIC DNA]</scope>
</reference>
<name>A0A4Y2VQ33_ARAVE</name>
<organism evidence="2 4">
    <name type="scientific">Araneus ventricosus</name>
    <name type="common">Orbweaver spider</name>
    <name type="synonym">Epeira ventricosa</name>
    <dbReference type="NCBI Taxonomy" id="182803"/>
    <lineage>
        <taxon>Eukaryota</taxon>
        <taxon>Metazoa</taxon>
        <taxon>Ecdysozoa</taxon>
        <taxon>Arthropoda</taxon>
        <taxon>Chelicerata</taxon>
        <taxon>Arachnida</taxon>
        <taxon>Araneae</taxon>
        <taxon>Araneomorphae</taxon>
        <taxon>Entelegynae</taxon>
        <taxon>Araneoidea</taxon>
        <taxon>Araneidae</taxon>
        <taxon>Araneus</taxon>
    </lineage>
</organism>